<evidence type="ECO:0000256" key="5">
    <source>
        <dbReference type="ARBA" id="ARBA00022519"/>
    </source>
</evidence>
<feature type="domain" description="TonB C-terminal" evidence="10">
    <location>
        <begin position="217"/>
        <end position="310"/>
    </location>
</feature>
<gene>
    <name evidence="11" type="ORF">JMN32_22905</name>
</gene>
<evidence type="ECO:0000259" key="10">
    <source>
        <dbReference type="PROSITE" id="PS52015"/>
    </source>
</evidence>
<keyword evidence="12" id="KW-1185">Reference proteome</keyword>
<dbReference type="GO" id="GO:0031992">
    <property type="term" value="F:energy transducer activity"/>
    <property type="evidence" value="ECO:0007669"/>
    <property type="project" value="TreeGrafter"/>
</dbReference>
<dbReference type="PANTHER" id="PTHR33446">
    <property type="entry name" value="PROTEIN TONB-RELATED"/>
    <property type="match status" value="1"/>
</dbReference>
<dbReference type="PANTHER" id="PTHR33446:SF2">
    <property type="entry name" value="PROTEIN TONB"/>
    <property type="match status" value="1"/>
</dbReference>
<sequence length="310" mass="36232">MDHMKVFFLAIFFFINLSLYGQQEAVQYLDKDFFPTEEESASYYKTYQNSEENGNQWIEKIYRVSGALYSEGRYENDMKQGAFIKYYANGAKWKEALFDQGIATTIKIWFRNGQIMEEGPVYDNEYRVTSSWDSLGNMLVQKGTGSYISYHENGMVNEKGELDGYLKQGQWEGFYENGAMYYIEEYKYGSLIEGKSWNEAEELFSYSTLHTSDDFMEKAEKFYSKIARKLRYPPTARRRGIQGKVYIMFFINENGKMCDAVVLKGIGYGCDTEVLRVFELISEELKFQPMLDRGQYSRTKIVLPITFKLG</sequence>
<proteinExistence type="inferred from homology"/>
<dbReference type="Pfam" id="PF03544">
    <property type="entry name" value="TonB_C"/>
    <property type="match status" value="1"/>
</dbReference>
<dbReference type="Proteomes" id="UP000614216">
    <property type="component" value="Unassembled WGS sequence"/>
</dbReference>
<dbReference type="SUPFAM" id="SSF82185">
    <property type="entry name" value="Histone H3 K4-specific methyltransferase SET7/9 N-terminal domain"/>
    <property type="match status" value="1"/>
</dbReference>
<dbReference type="EMBL" id="JAEUGD010000066">
    <property type="protein sequence ID" value="MBL6449180.1"/>
    <property type="molecule type" value="Genomic_DNA"/>
</dbReference>
<evidence type="ECO:0000256" key="9">
    <source>
        <dbReference type="ARBA" id="ARBA00023136"/>
    </source>
</evidence>
<evidence type="ECO:0000256" key="3">
    <source>
        <dbReference type="ARBA" id="ARBA00022448"/>
    </source>
</evidence>
<evidence type="ECO:0000256" key="6">
    <source>
        <dbReference type="ARBA" id="ARBA00022692"/>
    </source>
</evidence>
<evidence type="ECO:0000313" key="11">
    <source>
        <dbReference type="EMBL" id="MBL6449180.1"/>
    </source>
</evidence>
<dbReference type="InterPro" id="IPR011652">
    <property type="entry name" value="MORN_2"/>
</dbReference>
<protein>
    <submittedName>
        <fullName evidence="11">Energy transducer TonB</fullName>
    </submittedName>
</protein>
<dbReference type="NCBIfam" id="TIGR01352">
    <property type="entry name" value="tonB_Cterm"/>
    <property type="match status" value="1"/>
</dbReference>
<comment type="caution">
    <text evidence="11">The sequence shown here is derived from an EMBL/GenBank/DDBJ whole genome shotgun (WGS) entry which is preliminary data.</text>
</comment>
<dbReference type="InterPro" id="IPR006260">
    <property type="entry name" value="TonB/TolA_C"/>
</dbReference>
<dbReference type="Gene3D" id="3.90.930.1">
    <property type="match status" value="1"/>
</dbReference>
<name>A0A937KG99_9BACT</name>
<reference evidence="11" key="1">
    <citation type="submission" date="2021-01" db="EMBL/GenBank/DDBJ databases">
        <title>Fulvivirga kasyanovii gen. nov., sp nov., a novel member of the phylum Bacteroidetes isolated from seawater in a mussel farm.</title>
        <authorList>
            <person name="Zhao L.-H."/>
            <person name="Wang Z.-J."/>
        </authorList>
    </citation>
    <scope>NUCLEOTIDE SEQUENCE</scope>
    <source>
        <strain evidence="11">29W222</strain>
    </source>
</reference>
<keyword evidence="4" id="KW-1003">Cell membrane</keyword>
<dbReference type="GO" id="GO:0015031">
    <property type="term" value="P:protein transport"/>
    <property type="evidence" value="ECO:0007669"/>
    <property type="project" value="UniProtKB-KW"/>
</dbReference>
<comment type="subcellular location">
    <subcellularLocation>
        <location evidence="1">Cell inner membrane</location>
        <topology evidence="1">Single-pass membrane protein</topology>
        <orientation evidence="1">Periplasmic side</orientation>
    </subcellularLocation>
</comment>
<evidence type="ECO:0000256" key="1">
    <source>
        <dbReference type="ARBA" id="ARBA00004383"/>
    </source>
</evidence>
<organism evidence="11 12">
    <name type="scientific">Fulvivirga marina</name>
    <dbReference type="NCBI Taxonomy" id="2494733"/>
    <lineage>
        <taxon>Bacteria</taxon>
        <taxon>Pseudomonadati</taxon>
        <taxon>Bacteroidota</taxon>
        <taxon>Cytophagia</taxon>
        <taxon>Cytophagales</taxon>
        <taxon>Fulvivirgaceae</taxon>
        <taxon>Fulvivirga</taxon>
    </lineage>
</organism>
<evidence type="ECO:0000313" key="12">
    <source>
        <dbReference type="Proteomes" id="UP000614216"/>
    </source>
</evidence>
<dbReference type="Gene3D" id="3.30.1150.10">
    <property type="match status" value="1"/>
</dbReference>
<dbReference type="RefSeq" id="WP_202858715.1">
    <property type="nucleotide sequence ID" value="NZ_JAEUGD010000066.1"/>
</dbReference>
<accession>A0A937KG99</accession>
<keyword evidence="8" id="KW-1133">Transmembrane helix</keyword>
<keyword evidence="6" id="KW-0812">Transmembrane</keyword>
<dbReference type="GO" id="GO:0098797">
    <property type="term" value="C:plasma membrane protein complex"/>
    <property type="evidence" value="ECO:0007669"/>
    <property type="project" value="TreeGrafter"/>
</dbReference>
<evidence type="ECO:0000256" key="4">
    <source>
        <dbReference type="ARBA" id="ARBA00022475"/>
    </source>
</evidence>
<comment type="similarity">
    <text evidence="2">Belongs to the TonB family.</text>
</comment>
<dbReference type="InterPro" id="IPR037682">
    <property type="entry name" value="TonB_C"/>
</dbReference>
<evidence type="ECO:0000256" key="8">
    <source>
        <dbReference type="ARBA" id="ARBA00022989"/>
    </source>
</evidence>
<keyword evidence="3" id="KW-0813">Transport</keyword>
<dbReference type="Pfam" id="PF07661">
    <property type="entry name" value="MORN_2"/>
    <property type="match status" value="1"/>
</dbReference>
<keyword evidence="9" id="KW-0472">Membrane</keyword>
<dbReference type="InterPro" id="IPR051045">
    <property type="entry name" value="TonB-dependent_transducer"/>
</dbReference>
<keyword evidence="7" id="KW-0653">Protein transport</keyword>
<evidence type="ECO:0000256" key="7">
    <source>
        <dbReference type="ARBA" id="ARBA00022927"/>
    </source>
</evidence>
<dbReference type="SUPFAM" id="SSF74653">
    <property type="entry name" value="TolA/TonB C-terminal domain"/>
    <property type="match status" value="1"/>
</dbReference>
<keyword evidence="5" id="KW-0997">Cell inner membrane</keyword>
<dbReference type="GO" id="GO:0055085">
    <property type="term" value="P:transmembrane transport"/>
    <property type="evidence" value="ECO:0007669"/>
    <property type="project" value="InterPro"/>
</dbReference>
<dbReference type="PROSITE" id="PS52015">
    <property type="entry name" value="TONB_CTD"/>
    <property type="match status" value="1"/>
</dbReference>
<evidence type="ECO:0000256" key="2">
    <source>
        <dbReference type="ARBA" id="ARBA00006555"/>
    </source>
</evidence>
<dbReference type="AlphaFoldDB" id="A0A937KG99"/>